<name>A0A0D3JGF0_EMIH1</name>
<proteinExistence type="predicted"/>
<dbReference type="GeneID" id="17268130"/>
<reference evidence="1" key="2">
    <citation type="submission" date="2024-10" db="UniProtKB">
        <authorList>
            <consortium name="EnsemblProtists"/>
        </authorList>
    </citation>
    <scope>IDENTIFICATION</scope>
</reference>
<dbReference type="PaxDb" id="2903-EOD22585"/>
<dbReference type="HOGENOM" id="CLU_2216847_0_0_1"/>
<keyword evidence="2" id="KW-1185">Reference proteome</keyword>
<reference evidence="2" key="1">
    <citation type="journal article" date="2013" name="Nature">
        <title>Pan genome of the phytoplankton Emiliania underpins its global distribution.</title>
        <authorList>
            <person name="Read B.A."/>
            <person name="Kegel J."/>
            <person name="Klute M.J."/>
            <person name="Kuo A."/>
            <person name="Lefebvre S.C."/>
            <person name="Maumus F."/>
            <person name="Mayer C."/>
            <person name="Miller J."/>
            <person name="Monier A."/>
            <person name="Salamov A."/>
            <person name="Young J."/>
            <person name="Aguilar M."/>
            <person name="Claverie J.M."/>
            <person name="Frickenhaus S."/>
            <person name="Gonzalez K."/>
            <person name="Herman E.K."/>
            <person name="Lin Y.C."/>
            <person name="Napier J."/>
            <person name="Ogata H."/>
            <person name="Sarno A.F."/>
            <person name="Shmutz J."/>
            <person name="Schroeder D."/>
            <person name="de Vargas C."/>
            <person name="Verret F."/>
            <person name="von Dassow P."/>
            <person name="Valentin K."/>
            <person name="Van de Peer Y."/>
            <person name="Wheeler G."/>
            <person name="Dacks J.B."/>
            <person name="Delwiche C.F."/>
            <person name="Dyhrman S.T."/>
            <person name="Glockner G."/>
            <person name="John U."/>
            <person name="Richards T."/>
            <person name="Worden A.Z."/>
            <person name="Zhang X."/>
            <person name="Grigoriev I.V."/>
            <person name="Allen A.E."/>
            <person name="Bidle K."/>
            <person name="Borodovsky M."/>
            <person name="Bowler C."/>
            <person name="Brownlee C."/>
            <person name="Cock J.M."/>
            <person name="Elias M."/>
            <person name="Gladyshev V.N."/>
            <person name="Groth M."/>
            <person name="Guda C."/>
            <person name="Hadaegh A."/>
            <person name="Iglesias-Rodriguez M.D."/>
            <person name="Jenkins J."/>
            <person name="Jones B.M."/>
            <person name="Lawson T."/>
            <person name="Leese F."/>
            <person name="Lindquist E."/>
            <person name="Lobanov A."/>
            <person name="Lomsadze A."/>
            <person name="Malik S.B."/>
            <person name="Marsh M.E."/>
            <person name="Mackinder L."/>
            <person name="Mock T."/>
            <person name="Mueller-Roeber B."/>
            <person name="Pagarete A."/>
            <person name="Parker M."/>
            <person name="Probert I."/>
            <person name="Quesneville H."/>
            <person name="Raines C."/>
            <person name="Rensing S.A."/>
            <person name="Riano-Pachon D.M."/>
            <person name="Richier S."/>
            <person name="Rokitta S."/>
            <person name="Shiraiwa Y."/>
            <person name="Soanes D.M."/>
            <person name="van der Giezen M."/>
            <person name="Wahlund T.M."/>
            <person name="Williams B."/>
            <person name="Wilson W."/>
            <person name="Wolfe G."/>
            <person name="Wurch L.L."/>
        </authorList>
    </citation>
    <scope>NUCLEOTIDE SEQUENCE</scope>
</reference>
<dbReference type="EnsemblProtists" id="EOD22585">
    <property type="protein sequence ID" value="EOD22585"/>
    <property type="gene ID" value="EMIHUDRAFT_458128"/>
</dbReference>
<evidence type="ECO:0000313" key="2">
    <source>
        <dbReference type="Proteomes" id="UP000013827"/>
    </source>
</evidence>
<organism evidence="1 2">
    <name type="scientific">Emiliania huxleyi (strain CCMP1516)</name>
    <dbReference type="NCBI Taxonomy" id="280463"/>
    <lineage>
        <taxon>Eukaryota</taxon>
        <taxon>Haptista</taxon>
        <taxon>Haptophyta</taxon>
        <taxon>Prymnesiophyceae</taxon>
        <taxon>Isochrysidales</taxon>
        <taxon>Noelaerhabdaceae</taxon>
        <taxon>Emiliania</taxon>
    </lineage>
</organism>
<accession>A0A0D3JGF0</accession>
<sequence length="107" mass="11926">MCACAGGEEARRHDRCASPGHWRVGLVETRERRPSVVPPPVECRAVVGRAAADVVRLGRLQTRICSSPVFPVSRLHLRRGRRVGRSARRAARRVCGARFAALYNLER</sequence>
<evidence type="ECO:0000313" key="1">
    <source>
        <dbReference type="EnsemblProtists" id="EOD22585"/>
    </source>
</evidence>
<dbReference type="RefSeq" id="XP_005775014.1">
    <property type="nucleotide sequence ID" value="XM_005774957.1"/>
</dbReference>
<dbReference type="KEGG" id="ehx:EMIHUDRAFT_458128"/>
<dbReference type="AlphaFoldDB" id="A0A0D3JGF0"/>
<dbReference type="Proteomes" id="UP000013827">
    <property type="component" value="Unassembled WGS sequence"/>
</dbReference>
<protein>
    <submittedName>
        <fullName evidence="1">Uncharacterized protein</fullName>
    </submittedName>
</protein>